<feature type="binding site" evidence="6">
    <location>
        <position position="167"/>
    </location>
    <ligand>
        <name>NAD(+)</name>
        <dbReference type="ChEBI" id="CHEBI:57540"/>
    </ligand>
</feature>
<feature type="binding site" evidence="6">
    <location>
        <begin position="65"/>
        <end position="66"/>
    </location>
    <ligand>
        <name>NAD(+)</name>
        <dbReference type="ChEBI" id="CHEBI:57540"/>
    </ligand>
</feature>
<dbReference type="InterPro" id="IPR017438">
    <property type="entry name" value="ATP-NAD_kinase_N"/>
</dbReference>
<dbReference type="Pfam" id="PF20143">
    <property type="entry name" value="NAD_kinase_C"/>
    <property type="match status" value="1"/>
</dbReference>
<dbReference type="AlphaFoldDB" id="A0A968GBW1"/>
<dbReference type="Proteomes" id="UP000752013">
    <property type="component" value="Unassembled WGS sequence"/>
</dbReference>
<dbReference type="GO" id="GO:0019674">
    <property type="term" value="P:NAD+ metabolic process"/>
    <property type="evidence" value="ECO:0007669"/>
    <property type="project" value="InterPro"/>
</dbReference>
<dbReference type="Gene3D" id="2.60.200.30">
    <property type="entry name" value="Probable inorganic polyphosphate/atp-NAD kinase, domain 2"/>
    <property type="match status" value="1"/>
</dbReference>
<proteinExistence type="inferred from homology"/>
<comment type="cofactor">
    <cofactor evidence="6">
        <name>a divalent metal cation</name>
        <dbReference type="ChEBI" id="CHEBI:60240"/>
    </cofactor>
</comment>
<dbReference type="PANTHER" id="PTHR20275:SF0">
    <property type="entry name" value="NAD KINASE"/>
    <property type="match status" value="1"/>
</dbReference>
<dbReference type="EC" id="2.7.1.23" evidence="6"/>
<dbReference type="InterPro" id="IPR002504">
    <property type="entry name" value="NADK"/>
</dbReference>
<evidence type="ECO:0000313" key="8">
    <source>
        <dbReference type="Proteomes" id="UP000752013"/>
    </source>
</evidence>
<keyword evidence="4 6" id="KW-0520">NAD</keyword>
<evidence type="ECO:0000256" key="2">
    <source>
        <dbReference type="ARBA" id="ARBA00022777"/>
    </source>
</evidence>
<keyword evidence="2 6" id="KW-0418">Kinase</keyword>
<comment type="subcellular location">
    <subcellularLocation>
        <location evidence="6">Cytoplasm</location>
    </subcellularLocation>
</comment>
<dbReference type="GO" id="GO:0006741">
    <property type="term" value="P:NADP+ biosynthetic process"/>
    <property type="evidence" value="ECO:0007669"/>
    <property type="project" value="UniProtKB-UniRule"/>
</dbReference>
<dbReference type="GO" id="GO:0005737">
    <property type="term" value="C:cytoplasm"/>
    <property type="evidence" value="ECO:0007669"/>
    <property type="project" value="UniProtKB-SubCell"/>
</dbReference>
<feature type="binding site" evidence="6">
    <location>
        <position position="177"/>
    </location>
    <ligand>
        <name>NAD(+)</name>
        <dbReference type="ChEBI" id="CHEBI:57540"/>
    </ligand>
</feature>
<dbReference type="Pfam" id="PF01513">
    <property type="entry name" value="NAD_kinase"/>
    <property type="match status" value="1"/>
</dbReference>
<feature type="binding site" evidence="6">
    <location>
        <begin position="140"/>
        <end position="141"/>
    </location>
    <ligand>
        <name>NAD(+)</name>
        <dbReference type="ChEBI" id="CHEBI:57540"/>
    </ligand>
</feature>
<dbReference type="Gene3D" id="3.40.50.10330">
    <property type="entry name" value="Probable inorganic polyphosphate/atp-NAD kinase, domain 1"/>
    <property type="match status" value="1"/>
</dbReference>
<comment type="caution">
    <text evidence="6">Lacks conserved residue(s) required for the propagation of feature annotation.</text>
</comment>
<evidence type="ECO:0000256" key="4">
    <source>
        <dbReference type="ARBA" id="ARBA00023027"/>
    </source>
</evidence>
<feature type="active site" description="Proton acceptor" evidence="6">
    <location>
        <position position="65"/>
    </location>
</feature>
<dbReference type="GO" id="GO:0005524">
    <property type="term" value="F:ATP binding"/>
    <property type="evidence" value="ECO:0007669"/>
    <property type="project" value="UniProtKB-KW"/>
</dbReference>
<accession>A0A968GBW1</accession>
<reference evidence="7" key="1">
    <citation type="submission" date="2020-03" db="EMBL/GenBank/DDBJ databases">
        <title>Spirochaetal bacteria isolated from arthropods constitute a novel genus Entomospira genus novum within the order Spirochaetales.</title>
        <authorList>
            <person name="Grana-Miraglia L."/>
            <person name="Sikutova S."/>
            <person name="Fingerle V."/>
            <person name="Sing A."/>
            <person name="Castillo-Ramirez S."/>
            <person name="Margos G."/>
            <person name="Rudolf I."/>
        </authorList>
    </citation>
    <scope>NUCLEOTIDE SEQUENCE</scope>
    <source>
        <strain evidence="7">BR208</strain>
    </source>
</reference>
<dbReference type="SUPFAM" id="SSF111331">
    <property type="entry name" value="NAD kinase/diacylglycerol kinase-like"/>
    <property type="match status" value="1"/>
</dbReference>
<evidence type="ECO:0000313" key="7">
    <source>
        <dbReference type="EMBL" id="NIZ47000.1"/>
    </source>
</evidence>
<keyword evidence="6" id="KW-0547">Nucleotide-binding</keyword>
<evidence type="ECO:0000256" key="1">
    <source>
        <dbReference type="ARBA" id="ARBA00022679"/>
    </source>
</evidence>
<keyword evidence="6" id="KW-0963">Cytoplasm</keyword>
<gene>
    <name evidence="6" type="primary">nadK</name>
    <name evidence="7" type="ORF">HCT46_03610</name>
</gene>
<keyword evidence="8" id="KW-1185">Reference proteome</keyword>
<comment type="catalytic activity">
    <reaction evidence="5 6">
        <text>NAD(+) + ATP = ADP + NADP(+) + H(+)</text>
        <dbReference type="Rhea" id="RHEA:18629"/>
        <dbReference type="ChEBI" id="CHEBI:15378"/>
        <dbReference type="ChEBI" id="CHEBI:30616"/>
        <dbReference type="ChEBI" id="CHEBI:57540"/>
        <dbReference type="ChEBI" id="CHEBI:58349"/>
        <dbReference type="ChEBI" id="CHEBI:456216"/>
        <dbReference type="EC" id="2.7.1.23"/>
    </reaction>
</comment>
<feature type="binding site" evidence="6">
    <location>
        <position position="70"/>
    </location>
    <ligand>
        <name>NAD(+)</name>
        <dbReference type="ChEBI" id="CHEBI:57540"/>
    </ligand>
</feature>
<evidence type="ECO:0000256" key="6">
    <source>
        <dbReference type="HAMAP-Rule" id="MF_00361"/>
    </source>
</evidence>
<dbReference type="RefSeq" id="WP_167703435.1">
    <property type="nucleotide sequence ID" value="NZ_CP118168.1"/>
</dbReference>
<comment type="caution">
    <text evidence="7">The sequence shown here is derived from an EMBL/GenBank/DDBJ whole genome shotgun (WGS) entry which is preliminary data.</text>
</comment>
<dbReference type="PANTHER" id="PTHR20275">
    <property type="entry name" value="NAD KINASE"/>
    <property type="match status" value="1"/>
</dbReference>
<dbReference type="InterPro" id="IPR016064">
    <property type="entry name" value="NAD/diacylglycerol_kinase_sf"/>
</dbReference>
<dbReference type="InterPro" id="IPR017437">
    <property type="entry name" value="ATP-NAD_kinase_PpnK-typ_C"/>
</dbReference>
<keyword evidence="1 6" id="KW-0808">Transferase</keyword>
<keyword evidence="6" id="KW-0067">ATP-binding</keyword>
<dbReference type="GO" id="GO:0051287">
    <property type="term" value="F:NAD binding"/>
    <property type="evidence" value="ECO:0007669"/>
    <property type="project" value="UniProtKB-ARBA"/>
</dbReference>
<evidence type="ECO:0000256" key="5">
    <source>
        <dbReference type="ARBA" id="ARBA00047925"/>
    </source>
</evidence>
<dbReference type="HAMAP" id="MF_00361">
    <property type="entry name" value="NAD_kinase"/>
    <property type="match status" value="1"/>
</dbReference>
<dbReference type="EMBL" id="JAATLK010000001">
    <property type="protein sequence ID" value="NIZ47000.1"/>
    <property type="molecule type" value="Genomic_DNA"/>
</dbReference>
<feature type="binding site" evidence="6">
    <location>
        <position position="204"/>
    </location>
    <ligand>
        <name>NAD(+)</name>
        <dbReference type="ChEBI" id="CHEBI:57540"/>
    </ligand>
</feature>
<organism evidence="7 8">
    <name type="scientific">Entomospira nematocerorum</name>
    <dbReference type="NCBI Taxonomy" id="2719987"/>
    <lineage>
        <taxon>Bacteria</taxon>
        <taxon>Pseudomonadati</taxon>
        <taxon>Spirochaetota</taxon>
        <taxon>Spirochaetia</taxon>
        <taxon>Spirochaetales</taxon>
        <taxon>Spirochaetaceae</taxon>
        <taxon>Entomospira</taxon>
    </lineage>
</organism>
<name>A0A968GBW1_9SPIO</name>
<dbReference type="GO" id="GO:0046872">
    <property type="term" value="F:metal ion binding"/>
    <property type="evidence" value="ECO:0007669"/>
    <property type="project" value="UniProtKB-UniRule"/>
</dbReference>
<sequence>MENLSHKTVAIFYNLQARETSFLLEIESYLAQKALSIKRFFIQDEEELISSYYVSYNYAIAVGGDGTTLRASLAVCQKQIPLLAINAGTVGFLTGHTRENWQARVDSYLMGKLDIEHRALIEAQVYHREKGVVHKELAVNEIAIASICRKLMLIEFQLDQGSWTRVRAEGLALATPAGSTGFTLSLGGPIIDPAVPALFLMAIAPFDLSARGIVLSERQTVRMKVHEENYFILIADGRSLKVEAKEIEYIEMSLSTQRVLWAKDHQCGGTSFYHALQQKLGWYTLEPGSE</sequence>
<comment type="function">
    <text evidence="6">Involved in the regulation of the intracellular balance of NAD and NADP, and is a key enzyme in the biosynthesis of NADP. Catalyzes specifically the phosphorylation on 2'-hydroxyl of the adenosine moiety of NAD to yield NADP.</text>
</comment>
<dbReference type="GO" id="GO:0003951">
    <property type="term" value="F:NAD+ kinase activity"/>
    <property type="evidence" value="ECO:0007669"/>
    <property type="project" value="UniProtKB-UniRule"/>
</dbReference>
<comment type="similarity">
    <text evidence="6">Belongs to the NAD kinase family.</text>
</comment>
<protein>
    <recommendedName>
        <fullName evidence="6">NAD kinase</fullName>
        <ecNumber evidence="6">2.7.1.23</ecNumber>
    </recommendedName>
    <alternativeName>
        <fullName evidence="6">ATP-dependent NAD kinase</fullName>
    </alternativeName>
</protein>
<evidence type="ECO:0000256" key="3">
    <source>
        <dbReference type="ARBA" id="ARBA00022857"/>
    </source>
</evidence>
<keyword evidence="3 6" id="KW-0521">NADP</keyword>